<keyword evidence="1" id="KW-0472">Membrane</keyword>
<dbReference type="AlphaFoldDB" id="X1CTM4"/>
<protein>
    <submittedName>
        <fullName evidence="2">Uncharacterized protein</fullName>
    </submittedName>
</protein>
<keyword evidence="1" id="KW-1133">Transmembrane helix</keyword>
<evidence type="ECO:0000313" key="2">
    <source>
        <dbReference type="EMBL" id="GAH11142.1"/>
    </source>
</evidence>
<accession>X1CTM4</accession>
<organism evidence="2">
    <name type="scientific">marine sediment metagenome</name>
    <dbReference type="NCBI Taxonomy" id="412755"/>
    <lineage>
        <taxon>unclassified sequences</taxon>
        <taxon>metagenomes</taxon>
        <taxon>ecological metagenomes</taxon>
    </lineage>
</organism>
<dbReference type="EMBL" id="BART01035120">
    <property type="protein sequence ID" value="GAH11142.1"/>
    <property type="molecule type" value="Genomic_DNA"/>
</dbReference>
<evidence type="ECO:0000256" key="1">
    <source>
        <dbReference type="SAM" id="Phobius"/>
    </source>
</evidence>
<sequence>NLEQEVKIAGNKDRIGFIFKWGKWMLACFGTLVVAIMLKLFEVY</sequence>
<comment type="caution">
    <text evidence="2">The sequence shown here is derived from an EMBL/GenBank/DDBJ whole genome shotgun (WGS) entry which is preliminary data.</text>
</comment>
<proteinExistence type="predicted"/>
<keyword evidence="1" id="KW-0812">Transmembrane</keyword>
<gene>
    <name evidence="2" type="ORF">S01H4_59774</name>
</gene>
<feature type="transmembrane region" description="Helical" evidence="1">
    <location>
        <begin position="21"/>
        <end position="41"/>
    </location>
</feature>
<name>X1CTM4_9ZZZZ</name>
<feature type="non-terminal residue" evidence="2">
    <location>
        <position position="1"/>
    </location>
</feature>
<reference evidence="2" key="1">
    <citation type="journal article" date="2014" name="Front. Microbiol.">
        <title>High frequency of phylogenetically diverse reductive dehalogenase-homologous genes in deep subseafloor sedimentary metagenomes.</title>
        <authorList>
            <person name="Kawai M."/>
            <person name="Futagami T."/>
            <person name="Toyoda A."/>
            <person name="Takaki Y."/>
            <person name="Nishi S."/>
            <person name="Hori S."/>
            <person name="Arai W."/>
            <person name="Tsubouchi T."/>
            <person name="Morono Y."/>
            <person name="Uchiyama I."/>
            <person name="Ito T."/>
            <person name="Fujiyama A."/>
            <person name="Inagaki F."/>
            <person name="Takami H."/>
        </authorList>
    </citation>
    <scope>NUCLEOTIDE SEQUENCE</scope>
    <source>
        <strain evidence="2">Expedition CK06-06</strain>
    </source>
</reference>